<protein>
    <submittedName>
        <fullName evidence="1">Uncharacterized protein</fullName>
    </submittedName>
</protein>
<dbReference type="Proteomes" id="UP000250140">
    <property type="component" value="Unassembled WGS sequence"/>
</dbReference>
<accession>A0A8E2JR11</accession>
<gene>
    <name evidence="1" type="ORF">AOQ84DRAFT_224003</name>
</gene>
<proteinExistence type="predicted"/>
<dbReference type="EMBL" id="KV750105">
    <property type="protein sequence ID" value="OCL06242.1"/>
    <property type="molecule type" value="Genomic_DNA"/>
</dbReference>
<organism evidence="1 2">
    <name type="scientific">Glonium stellatum</name>
    <dbReference type="NCBI Taxonomy" id="574774"/>
    <lineage>
        <taxon>Eukaryota</taxon>
        <taxon>Fungi</taxon>
        <taxon>Dikarya</taxon>
        <taxon>Ascomycota</taxon>
        <taxon>Pezizomycotina</taxon>
        <taxon>Dothideomycetes</taxon>
        <taxon>Pleosporomycetidae</taxon>
        <taxon>Gloniales</taxon>
        <taxon>Gloniaceae</taxon>
        <taxon>Glonium</taxon>
    </lineage>
</organism>
<sequence length="178" mass="19245">MRVLVAQGVLVTKLPFTRQFALSTDVRRPALSTAFVKMPCGGDRAAATKHENPMGHQHGACGERKGLCQLAIPLEAIPSNDEPPQRLREAGARYLCFPGSATVASKWYVACFHHLTCIALPHKSIHRNPISLAVALSRLIECFTADRPAVTQGPLGLCRFGVLPCIRICGFPAVDPAH</sequence>
<evidence type="ECO:0000313" key="1">
    <source>
        <dbReference type="EMBL" id="OCL06242.1"/>
    </source>
</evidence>
<reference evidence="1 2" key="1">
    <citation type="journal article" date="2016" name="Nat. Commun.">
        <title>Ectomycorrhizal ecology is imprinted in the genome of the dominant symbiotic fungus Cenococcum geophilum.</title>
        <authorList>
            <consortium name="DOE Joint Genome Institute"/>
            <person name="Peter M."/>
            <person name="Kohler A."/>
            <person name="Ohm R.A."/>
            <person name="Kuo A."/>
            <person name="Krutzmann J."/>
            <person name="Morin E."/>
            <person name="Arend M."/>
            <person name="Barry K.W."/>
            <person name="Binder M."/>
            <person name="Choi C."/>
            <person name="Clum A."/>
            <person name="Copeland A."/>
            <person name="Grisel N."/>
            <person name="Haridas S."/>
            <person name="Kipfer T."/>
            <person name="LaButti K."/>
            <person name="Lindquist E."/>
            <person name="Lipzen A."/>
            <person name="Maire R."/>
            <person name="Meier B."/>
            <person name="Mihaltcheva S."/>
            <person name="Molinier V."/>
            <person name="Murat C."/>
            <person name="Poggeler S."/>
            <person name="Quandt C.A."/>
            <person name="Sperisen C."/>
            <person name="Tritt A."/>
            <person name="Tisserant E."/>
            <person name="Crous P.W."/>
            <person name="Henrissat B."/>
            <person name="Nehls U."/>
            <person name="Egli S."/>
            <person name="Spatafora J.W."/>
            <person name="Grigoriev I.V."/>
            <person name="Martin F.M."/>
        </authorList>
    </citation>
    <scope>NUCLEOTIDE SEQUENCE [LARGE SCALE GENOMIC DNA]</scope>
    <source>
        <strain evidence="1 2">CBS 207.34</strain>
    </source>
</reference>
<evidence type="ECO:0000313" key="2">
    <source>
        <dbReference type="Proteomes" id="UP000250140"/>
    </source>
</evidence>
<dbReference type="AlphaFoldDB" id="A0A8E2JR11"/>
<name>A0A8E2JR11_9PEZI</name>
<keyword evidence="2" id="KW-1185">Reference proteome</keyword>